<feature type="compositionally biased region" description="Basic and acidic residues" evidence="1">
    <location>
        <begin position="1"/>
        <end position="10"/>
    </location>
</feature>
<feature type="transmembrane region" description="Helical" evidence="2">
    <location>
        <begin position="1167"/>
        <end position="1187"/>
    </location>
</feature>
<feature type="compositionally biased region" description="Polar residues" evidence="1">
    <location>
        <begin position="42"/>
        <end position="54"/>
    </location>
</feature>
<evidence type="ECO:0008006" key="5">
    <source>
        <dbReference type="Google" id="ProtNLM"/>
    </source>
</evidence>
<feature type="region of interest" description="Disordered" evidence="1">
    <location>
        <begin position="224"/>
        <end position="274"/>
    </location>
</feature>
<feature type="compositionally biased region" description="Basic and acidic residues" evidence="1">
    <location>
        <begin position="55"/>
        <end position="72"/>
    </location>
</feature>
<keyword evidence="4" id="KW-1185">Reference proteome</keyword>
<comment type="caution">
    <text evidence="3">The sequence shown here is derived from an EMBL/GenBank/DDBJ whole genome shotgun (WGS) entry which is preliminary data.</text>
</comment>
<keyword evidence="2" id="KW-0472">Membrane</keyword>
<dbReference type="EMBL" id="JBJKTR010000003">
    <property type="protein sequence ID" value="KAL3374065.1"/>
    <property type="molecule type" value="Genomic_DNA"/>
</dbReference>
<feature type="compositionally biased region" description="Acidic residues" evidence="1">
    <location>
        <begin position="264"/>
        <end position="274"/>
    </location>
</feature>
<evidence type="ECO:0000256" key="2">
    <source>
        <dbReference type="SAM" id="Phobius"/>
    </source>
</evidence>
<keyword evidence="2" id="KW-1133">Transmembrane helix</keyword>
<feature type="transmembrane region" description="Helical" evidence="2">
    <location>
        <begin position="1199"/>
        <end position="1220"/>
    </location>
</feature>
<sequence length="1253" mass="137439">MEVVDWKWEQNEMEVEEGGGGLQVRSSKVTKEVTNGKIETNGHVNSTLKMTNGTEKSDLGDEQERSEEEKLSDSINGVEDEEGTEPKDKLFEHIVVSIIGVEEKSDLDDEQERSEEHNSDFNNGVEEGTEKSDLDDELERSEEEHISDSYNGVEVEEETKPKEESVQHILLSNNGVEVEVQGETKPKEESVQLIVASNNGVEEGTEPKEESVQKIVAINGVEERTEPKEESVQKIVASNNGVEEGTEPKEELTQHLVTSTNGVEVEEGTEAEEDSVQQIVVVSNNGVEEGTEAKEESKQHLVSFTNGVEVEEGAEESIQHIVVSNNGVEEGTEAKEESKQHLVTFTNGVEVEEGTEESIQHIVISNNGVEEGTEPKKESKQHFVTSTNGVEEGTEAEEGPFRSGHSVYYDKDEGIWKCRTCSWTLQGKSLDIGWSKIPRGYLDKLINYPMLDQRGSKDSNFISTPSIKEKIYKIPGDEGAQESATLDIHLNGYLKSYNLSSSSVQFSKNLSEDHSIVHKSTAIDEIESADPDLIDDSDTDVKDFDVENVLQKQNTHDLYCPNCKSCITKRVILRKRKRKIRVSGDDVKRVKPEVVVDSKVDASHAQAADDEVRDGADCSLDGTPPLAVDDYQPDREPELFRCLSCFSFFIPAGSGFKLFRFFGDKGAKENVKGEQTPTKNKKWFSPIFGLDKGKAPVEQGSGIGASAVKNDSGVLMPSAPPAYSNSEITQEAGGKILGSKNQDANMKGKMVIDTMGKLENATKSREAGSVLDIFDSETYNQPSVSASSNEVQGNDKNDELLRNTGRIQVSNGNLVQESLPAPSDKKDELLRPGGKIQSSNGNLVQESLPASQQNELKLLITSTKEESLTIEKSETDLKSDVAILNKDPATTAFALNGYGNGKPNFLTEIPQEHVQHIEAMLSSESLVANNDNKFQLSSEDGAHHYEVSQHTITKTNIEIHSKQPLNVDEHDLISSVKDALSIQDKPDNIPNISVVAAANNIAAGNDTIITVEAGHETRETASANLDTQIHSVEGQATDGADGYKIEIVKSIIFGGLAESITSLSVVASATGGDTTTLNILVLAMANLFGGLFIIFHNLWELKRDRFEQASNQIMEKHVDRYREQLGRRENFTLHAVLVVLSYIIFGLLPPVTYGFSFRKSDDKDLKIVAVAAASLVCILMLATGKAYVQRAPKPYFKTISTYIILGFTVSGVSYAAGILFNRLLEKLGFFQPSSTVNLFLPEMPETGAAWASF</sequence>
<dbReference type="PANTHER" id="PTHR38937">
    <property type="entry name" value="MEMBRANE PROTEIN OF ER BODY-LIKE PROTEIN"/>
    <property type="match status" value="1"/>
</dbReference>
<dbReference type="InterPro" id="IPR052843">
    <property type="entry name" value="ER_body_metal_sequester"/>
</dbReference>
<keyword evidence="2" id="KW-0812">Transmembrane</keyword>
<feature type="transmembrane region" description="Helical" evidence="2">
    <location>
        <begin position="1077"/>
        <end position="1099"/>
    </location>
</feature>
<evidence type="ECO:0000256" key="1">
    <source>
        <dbReference type="SAM" id="MobiDB-lite"/>
    </source>
</evidence>
<accession>A0ABD2V042</accession>
<evidence type="ECO:0000313" key="4">
    <source>
        <dbReference type="Proteomes" id="UP001627284"/>
    </source>
</evidence>
<feature type="region of interest" description="Disordered" evidence="1">
    <location>
        <begin position="366"/>
        <end position="402"/>
    </location>
</feature>
<evidence type="ECO:0000313" key="3">
    <source>
        <dbReference type="EMBL" id="KAL3374065.1"/>
    </source>
</evidence>
<dbReference type="Proteomes" id="UP001627284">
    <property type="component" value="Unassembled WGS sequence"/>
</dbReference>
<protein>
    <recommendedName>
        <fullName evidence="5">Membrane protein of ER body-like protein</fullName>
    </recommendedName>
</protein>
<dbReference type="PANTHER" id="PTHR38937:SF2">
    <property type="entry name" value="MEMBRANE PROTEIN OF ER BODY-LIKE PROTEIN ISOFORM X1"/>
    <property type="match status" value="1"/>
</dbReference>
<gene>
    <name evidence="3" type="ORF">AABB24_005842</name>
</gene>
<reference evidence="3 4" key="1">
    <citation type="submission" date="2024-05" db="EMBL/GenBank/DDBJ databases">
        <title>De novo assembly of an allotetraploid wild potato.</title>
        <authorList>
            <person name="Hosaka A.J."/>
        </authorList>
    </citation>
    <scope>NUCLEOTIDE SEQUENCE [LARGE SCALE GENOMIC DNA]</scope>
    <source>
        <tissue evidence="3">Young leaves</tissue>
    </source>
</reference>
<feature type="region of interest" description="Disordered" evidence="1">
    <location>
        <begin position="811"/>
        <end position="841"/>
    </location>
</feature>
<feature type="region of interest" description="Disordered" evidence="1">
    <location>
        <begin position="1"/>
        <end position="165"/>
    </location>
</feature>
<proteinExistence type="predicted"/>
<organism evidence="3 4">
    <name type="scientific">Solanum stoloniferum</name>
    <dbReference type="NCBI Taxonomy" id="62892"/>
    <lineage>
        <taxon>Eukaryota</taxon>
        <taxon>Viridiplantae</taxon>
        <taxon>Streptophyta</taxon>
        <taxon>Embryophyta</taxon>
        <taxon>Tracheophyta</taxon>
        <taxon>Spermatophyta</taxon>
        <taxon>Magnoliopsida</taxon>
        <taxon>eudicotyledons</taxon>
        <taxon>Gunneridae</taxon>
        <taxon>Pentapetalae</taxon>
        <taxon>asterids</taxon>
        <taxon>lamiids</taxon>
        <taxon>Solanales</taxon>
        <taxon>Solanaceae</taxon>
        <taxon>Solanoideae</taxon>
        <taxon>Solaneae</taxon>
        <taxon>Solanum</taxon>
    </lineage>
</organism>
<feature type="transmembrane region" description="Helical" evidence="2">
    <location>
        <begin position="1131"/>
        <end position="1155"/>
    </location>
</feature>
<name>A0ABD2V042_9SOLN</name>
<dbReference type="AlphaFoldDB" id="A0ABD2V042"/>